<dbReference type="EMBL" id="SDVB01000238">
    <property type="protein sequence ID" value="RYC11788.1"/>
    <property type="molecule type" value="Genomic_DNA"/>
</dbReference>
<dbReference type="OrthoDB" id="9809567at2"/>
<evidence type="ECO:0000256" key="6">
    <source>
        <dbReference type="ARBA" id="ARBA00022692"/>
    </source>
</evidence>
<accession>A0A4Q2T4K7</accession>
<evidence type="ECO:0000256" key="9">
    <source>
        <dbReference type="ARBA" id="ARBA00023012"/>
    </source>
</evidence>
<evidence type="ECO:0000256" key="5">
    <source>
        <dbReference type="ARBA" id="ARBA00022679"/>
    </source>
</evidence>
<feature type="transmembrane region" description="Helical" evidence="10">
    <location>
        <begin position="169"/>
        <end position="190"/>
    </location>
</feature>
<evidence type="ECO:0000256" key="1">
    <source>
        <dbReference type="ARBA" id="ARBA00000085"/>
    </source>
</evidence>
<evidence type="ECO:0000256" key="10">
    <source>
        <dbReference type="SAM" id="Phobius"/>
    </source>
</evidence>
<dbReference type="InterPro" id="IPR003594">
    <property type="entry name" value="HATPase_dom"/>
</dbReference>
<organism evidence="13 14">
    <name type="scientific">Ciceribacter ferrooxidans</name>
    <dbReference type="NCBI Taxonomy" id="2509717"/>
    <lineage>
        <taxon>Bacteria</taxon>
        <taxon>Pseudomonadati</taxon>
        <taxon>Pseudomonadota</taxon>
        <taxon>Alphaproteobacteria</taxon>
        <taxon>Hyphomicrobiales</taxon>
        <taxon>Rhizobiaceae</taxon>
        <taxon>Ciceribacter</taxon>
    </lineage>
</organism>
<dbReference type="PANTHER" id="PTHR45436:SF5">
    <property type="entry name" value="SENSOR HISTIDINE KINASE TRCS"/>
    <property type="match status" value="1"/>
</dbReference>
<keyword evidence="8 10" id="KW-1133">Transmembrane helix</keyword>
<comment type="catalytic activity">
    <reaction evidence="1">
        <text>ATP + protein L-histidine = ADP + protein N-phospho-L-histidine.</text>
        <dbReference type="EC" id="2.7.13.3"/>
    </reaction>
</comment>
<gene>
    <name evidence="13" type="ORF">EUU22_12015</name>
</gene>
<dbReference type="AlphaFoldDB" id="A0A4Q2T4K7"/>
<dbReference type="InterPro" id="IPR036097">
    <property type="entry name" value="HisK_dim/P_sf"/>
</dbReference>
<dbReference type="SMART" id="SM00387">
    <property type="entry name" value="HATPase_c"/>
    <property type="match status" value="1"/>
</dbReference>
<proteinExistence type="predicted"/>
<dbReference type="GO" id="GO:0005886">
    <property type="term" value="C:plasma membrane"/>
    <property type="evidence" value="ECO:0007669"/>
    <property type="project" value="TreeGrafter"/>
</dbReference>
<dbReference type="EC" id="2.7.13.3" evidence="3"/>
<keyword evidence="14" id="KW-1185">Reference proteome</keyword>
<dbReference type="PANTHER" id="PTHR45436">
    <property type="entry name" value="SENSOR HISTIDINE KINASE YKOH"/>
    <property type="match status" value="1"/>
</dbReference>
<evidence type="ECO:0000256" key="2">
    <source>
        <dbReference type="ARBA" id="ARBA00004370"/>
    </source>
</evidence>
<sequence length="456" mass="50600">MMHSIRSRFFLVSVASVLLALTMASLVFIELFRTNLERRVDQELTNHINNIAGALRVTAEDKLELPKTPTDLRFQMPYGGLYWQAEDDVRKQTLRSPSLWDYVLALPVDVHESGEIHRYHLKGPDESDLIVQERKVILAAPEGEREIRIAAAIDAAELAKAGGEFARDMLPYAAALAIFLIAASLAQLTFGLRPISSVSEGLNRIRERKADRLTGRFPEELRPVVEAVNRLLDSQSEILTRARAAAGDLAHGLKTPLTILANDAETLREKGETELAHELAHIATVMQAHVDRELTRSRLAVNAELHRSVSDLRNTVQTIVRTLKRTPLGEQLDWRVSIPPDTVLDVDPHDLHELIGNILENASKWSRSWVSVRHVETGGKTVLIVEDDGPGADAEGISLMTERGIRLDTQKPGTGIGLAIVRDIATAYEIDLRIENREEGGLRVILGFEPARCAAK</sequence>
<evidence type="ECO:0000313" key="13">
    <source>
        <dbReference type="EMBL" id="RYC11788.1"/>
    </source>
</evidence>
<keyword evidence="9" id="KW-0902">Two-component regulatory system</keyword>
<keyword evidence="6 10" id="KW-0812">Transmembrane</keyword>
<evidence type="ECO:0000256" key="7">
    <source>
        <dbReference type="ARBA" id="ARBA00022777"/>
    </source>
</evidence>
<comment type="caution">
    <text evidence="13">The sequence shown here is derived from an EMBL/GenBank/DDBJ whole genome shotgun (WGS) entry which is preliminary data.</text>
</comment>
<dbReference type="GO" id="GO:0000155">
    <property type="term" value="F:phosphorelay sensor kinase activity"/>
    <property type="evidence" value="ECO:0007669"/>
    <property type="project" value="InterPro"/>
</dbReference>
<feature type="domain" description="HAMP" evidence="12">
    <location>
        <begin position="189"/>
        <end position="240"/>
    </location>
</feature>
<evidence type="ECO:0000256" key="4">
    <source>
        <dbReference type="ARBA" id="ARBA00022553"/>
    </source>
</evidence>
<keyword evidence="5" id="KW-0808">Transferase</keyword>
<dbReference type="Proteomes" id="UP000291088">
    <property type="component" value="Unassembled WGS sequence"/>
</dbReference>
<dbReference type="InterPro" id="IPR036890">
    <property type="entry name" value="HATPase_C_sf"/>
</dbReference>
<evidence type="ECO:0000256" key="8">
    <source>
        <dbReference type="ARBA" id="ARBA00022989"/>
    </source>
</evidence>
<protein>
    <recommendedName>
        <fullName evidence="3">histidine kinase</fullName>
        <ecNumber evidence="3">2.7.13.3</ecNumber>
    </recommendedName>
</protein>
<dbReference type="PROSITE" id="PS50109">
    <property type="entry name" value="HIS_KIN"/>
    <property type="match status" value="1"/>
</dbReference>
<comment type="subcellular location">
    <subcellularLocation>
        <location evidence="2">Membrane</location>
    </subcellularLocation>
</comment>
<evidence type="ECO:0000256" key="3">
    <source>
        <dbReference type="ARBA" id="ARBA00012438"/>
    </source>
</evidence>
<name>A0A4Q2T4K7_9HYPH</name>
<keyword evidence="7 13" id="KW-0418">Kinase</keyword>
<dbReference type="Gene3D" id="3.30.565.10">
    <property type="entry name" value="Histidine kinase-like ATPase, C-terminal domain"/>
    <property type="match status" value="1"/>
</dbReference>
<evidence type="ECO:0000313" key="14">
    <source>
        <dbReference type="Proteomes" id="UP000291088"/>
    </source>
</evidence>
<keyword evidence="4" id="KW-0597">Phosphoprotein</keyword>
<keyword evidence="10" id="KW-0472">Membrane</keyword>
<dbReference type="Pfam" id="PF02518">
    <property type="entry name" value="HATPase_c"/>
    <property type="match status" value="1"/>
</dbReference>
<dbReference type="PROSITE" id="PS50885">
    <property type="entry name" value="HAMP"/>
    <property type="match status" value="1"/>
</dbReference>
<dbReference type="InterPro" id="IPR005467">
    <property type="entry name" value="His_kinase_dom"/>
</dbReference>
<dbReference type="SUPFAM" id="SSF47384">
    <property type="entry name" value="Homodimeric domain of signal transducing histidine kinase"/>
    <property type="match status" value="1"/>
</dbReference>
<evidence type="ECO:0000259" key="11">
    <source>
        <dbReference type="PROSITE" id="PS50109"/>
    </source>
</evidence>
<evidence type="ECO:0000259" key="12">
    <source>
        <dbReference type="PROSITE" id="PS50885"/>
    </source>
</evidence>
<dbReference type="InterPro" id="IPR050428">
    <property type="entry name" value="TCS_sensor_his_kinase"/>
</dbReference>
<dbReference type="SUPFAM" id="SSF55874">
    <property type="entry name" value="ATPase domain of HSP90 chaperone/DNA topoisomerase II/histidine kinase"/>
    <property type="match status" value="1"/>
</dbReference>
<feature type="domain" description="Histidine kinase" evidence="11">
    <location>
        <begin position="248"/>
        <end position="452"/>
    </location>
</feature>
<dbReference type="InterPro" id="IPR003660">
    <property type="entry name" value="HAMP_dom"/>
</dbReference>
<reference evidence="13 14" key="1">
    <citation type="submission" date="2019-01" db="EMBL/GenBank/DDBJ databases">
        <authorList>
            <person name="Deng T."/>
        </authorList>
    </citation>
    <scope>NUCLEOTIDE SEQUENCE [LARGE SCALE GENOMIC DNA]</scope>
    <source>
        <strain evidence="13 14">F8825</strain>
    </source>
</reference>